<keyword evidence="3" id="KW-1185">Reference proteome</keyword>
<dbReference type="Gene3D" id="3.30.1330.100">
    <property type="entry name" value="CofE-like"/>
    <property type="match status" value="1"/>
</dbReference>
<evidence type="ECO:0000313" key="2">
    <source>
        <dbReference type="EMBL" id="EFG48845.1"/>
    </source>
</evidence>
<organism evidence="2 3">
    <name type="scientific">Aerococcus viridans (strain ATCC 11563 / DSM 20340 / CCUG 4311 / JCM 20461 / NBRC 12219 / NCTC 8251 / M1)</name>
    <dbReference type="NCBI Taxonomy" id="655812"/>
    <lineage>
        <taxon>Bacteria</taxon>
        <taxon>Bacillati</taxon>
        <taxon>Bacillota</taxon>
        <taxon>Bacilli</taxon>
        <taxon>Lactobacillales</taxon>
        <taxon>Aerococcaceae</taxon>
        <taxon>Aerococcus</taxon>
    </lineage>
</organism>
<evidence type="ECO:0000259" key="1">
    <source>
        <dbReference type="Pfam" id="PF01996"/>
    </source>
</evidence>
<dbReference type="InterPro" id="IPR002847">
    <property type="entry name" value="F420-0_gamma-glut_ligase-dom"/>
</dbReference>
<feature type="domain" description="Coenzyme F420:L-glutamate ligase-like" evidence="1">
    <location>
        <begin position="25"/>
        <end position="404"/>
    </location>
</feature>
<sequence length="411" mass="45360">MPQRRKRILKGRLFMSRAVGTVVRGLRAPIIKENDDLAGIVVDTVLNAAKEEGYEVRDHDIVTVTESILARAQGNFAELDAVVKDIQRQTKSETIGILNPILSRNRFYAILKGIAMSAKKIVIQLSYPSDEVGNRLISRDELEASGLNPYTDVLTEAEFRNHFPNLAHEFTGEDYVALYKKCVEETGAECEIIFANHPQTILDYADTVVIADIHDRKYTRRTLEKHGAKEIIGLDQILNQSIDGSGYNEDFGLLGANLSGNNSLKLFPRDAQAFVEDVQKRLLEATGKAVEVMVYGDGAFQDPVGHIWELADPVVSPGFTKGLSGTPDEIKIKYVADNQFGDLSGEALTEAMRAYIKDHDKIDEAGHNTSLGTTPRNITDLVGSLSDLTSGSGDKGTPFIYIQGYFDKYSD</sequence>
<evidence type="ECO:0000313" key="3">
    <source>
        <dbReference type="Proteomes" id="UP000003764"/>
    </source>
</evidence>
<proteinExistence type="predicted"/>
<name>A0ABP2I6G1_AERVM</name>
<reference evidence="2 3" key="1">
    <citation type="submission" date="2010-04" db="EMBL/GenBank/DDBJ databases">
        <authorList>
            <person name="Muzny D."/>
            <person name="Qin X."/>
            <person name="Deng J."/>
            <person name="Jiang H."/>
            <person name="Liu Y."/>
            <person name="Qu J."/>
            <person name="Song X.-Z."/>
            <person name="Zhang L."/>
            <person name="Thornton R."/>
            <person name="Coyle M."/>
            <person name="Francisco L."/>
            <person name="Jackson L."/>
            <person name="Javaid M."/>
            <person name="Korchina V."/>
            <person name="Kovar C."/>
            <person name="Mata R."/>
            <person name="Mathew T."/>
            <person name="Ngo R."/>
            <person name="Nguyen L."/>
            <person name="Nguyen N."/>
            <person name="Okwuonu G."/>
            <person name="Ongeri F."/>
            <person name="Pham C."/>
            <person name="Simmons D."/>
            <person name="Wilczek-Boney K."/>
            <person name="Hale W."/>
            <person name="Jakkamsetti A."/>
            <person name="Pham P."/>
            <person name="Ruth R."/>
            <person name="San Lucas F."/>
            <person name="Warren J."/>
            <person name="Zhang J."/>
            <person name="Zhao Z."/>
            <person name="Zhou C."/>
            <person name="Zhu D."/>
            <person name="Lee S."/>
            <person name="Bess C."/>
            <person name="Blankenburg K."/>
            <person name="Forbes L."/>
            <person name="Fu Q."/>
            <person name="Gubbala S."/>
            <person name="Hirani K."/>
            <person name="Jayaseelan J.C."/>
            <person name="Lara F."/>
            <person name="Munidasa M."/>
            <person name="Palculict T."/>
            <person name="Patil S."/>
            <person name="Pu L.-L."/>
            <person name="Saada N."/>
            <person name="Tang L."/>
            <person name="Weissenberger G."/>
            <person name="Zhu Y."/>
            <person name="Hemphill L."/>
            <person name="Shang Y."/>
            <person name="Youmans B."/>
            <person name="Ayvaz T."/>
            <person name="Ross M."/>
            <person name="Santibanez J."/>
            <person name="Aqrawi P."/>
            <person name="Gross S."/>
            <person name="Joshi V."/>
            <person name="Fowler G."/>
            <person name="Nazareth L."/>
            <person name="Reid J."/>
            <person name="Worley K."/>
            <person name="Petrosino J."/>
            <person name="Highlander S."/>
            <person name="Gibbs R."/>
            <person name="Gibbs R."/>
        </authorList>
    </citation>
    <scope>NUCLEOTIDE SEQUENCE [LARGE SCALE GENOMIC DNA]</scope>
    <source>
        <strain evidence="2 3">ATCC 11563</strain>
    </source>
</reference>
<comment type="caution">
    <text evidence="2">The sequence shown here is derived from an EMBL/GenBank/DDBJ whole genome shotgun (WGS) entry which is preliminary data.</text>
</comment>
<gene>
    <name evidence="2" type="ORF">HMPREF0061_1808</name>
</gene>
<dbReference type="EMBL" id="ADNT01000114">
    <property type="protein sequence ID" value="EFG48845.1"/>
    <property type="molecule type" value="Genomic_DNA"/>
</dbReference>
<dbReference type="Proteomes" id="UP000003764">
    <property type="component" value="Unassembled WGS sequence"/>
</dbReference>
<protein>
    <recommendedName>
        <fullName evidence="1">Coenzyme F420:L-glutamate ligase-like domain-containing protein</fullName>
    </recommendedName>
</protein>
<accession>A0ABP2I6G1</accession>
<dbReference type="SUPFAM" id="SSF144010">
    <property type="entry name" value="CofE-like"/>
    <property type="match status" value="1"/>
</dbReference>
<dbReference type="Pfam" id="PF01996">
    <property type="entry name" value="F420_ligase"/>
    <property type="match status" value="1"/>
</dbReference>